<organism evidence="1 2">
    <name type="scientific">Nostoc sphaeroides CCNUC1</name>
    <dbReference type="NCBI Taxonomy" id="2653204"/>
    <lineage>
        <taxon>Bacteria</taxon>
        <taxon>Bacillati</taxon>
        <taxon>Cyanobacteriota</taxon>
        <taxon>Cyanophyceae</taxon>
        <taxon>Nostocales</taxon>
        <taxon>Nostocaceae</taxon>
        <taxon>Nostoc</taxon>
    </lineage>
</organism>
<sequence length="110" mass="12670">MVNADKRENFNSLTMTLEKLKQFRTGVYTILGKAKDALFDLMDAVLVTRSVYSFAELSVSPVFRRQWSSVYEAIQDGNPPRTELMKLYIKQLTPREQILLAGDHTAWARQ</sequence>
<dbReference type="EMBL" id="CP045229">
    <property type="protein sequence ID" value="QFS52667.1"/>
    <property type="molecule type" value="Genomic_DNA"/>
</dbReference>
<dbReference type="Proteomes" id="UP000326678">
    <property type="component" value="Chromosome pGXM02"/>
</dbReference>
<keyword evidence="2" id="KW-1185">Reference proteome</keyword>
<gene>
    <name evidence="1" type="ORF">GXM_10422</name>
</gene>
<accession>A0A5P8WIG7</accession>
<dbReference type="KEGG" id="nsh:GXM_10422"/>
<reference evidence="1 2" key="1">
    <citation type="submission" date="2019-10" db="EMBL/GenBank/DDBJ databases">
        <title>Genomic and transcriptomic insights into the perfect genentic adaptation of a filamentous nitrogen-fixing cyanobacterium to rice fields.</title>
        <authorList>
            <person name="Chen Z."/>
        </authorList>
    </citation>
    <scope>NUCLEOTIDE SEQUENCE [LARGE SCALE GENOMIC DNA]</scope>
    <source>
        <strain evidence="1">CCNUC1</strain>
    </source>
</reference>
<name>A0A5P8WIG7_9NOSO</name>
<evidence type="ECO:0000313" key="1">
    <source>
        <dbReference type="EMBL" id="QFS52667.1"/>
    </source>
</evidence>
<protein>
    <recommendedName>
        <fullName evidence="3">Transposase</fullName>
    </recommendedName>
</protein>
<dbReference type="AlphaFoldDB" id="A0A5P8WIG7"/>
<proteinExistence type="predicted"/>
<evidence type="ECO:0008006" key="3">
    <source>
        <dbReference type="Google" id="ProtNLM"/>
    </source>
</evidence>
<evidence type="ECO:0000313" key="2">
    <source>
        <dbReference type="Proteomes" id="UP000326678"/>
    </source>
</evidence>